<evidence type="ECO:0000313" key="2">
    <source>
        <dbReference type="EMBL" id="AXC11314.1"/>
    </source>
</evidence>
<evidence type="ECO:0000259" key="1">
    <source>
        <dbReference type="PROSITE" id="PS50879"/>
    </source>
</evidence>
<dbReference type="RefSeq" id="WP_114206770.1">
    <property type="nucleotide sequence ID" value="NZ_CP030840.1"/>
</dbReference>
<accession>A0A2Z5FXS4</accession>
<dbReference type="InterPro" id="IPR053151">
    <property type="entry name" value="RNase_H-like"/>
</dbReference>
<dbReference type="GO" id="GO:0004523">
    <property type="term" value="F:RNA-DNA hybrid ribonuclease activity"/>
    <property type="evidence" value="ECO:0007669"/>
    <property type="project" value="InterPro"/>
</dbReference>
<name>A0A2Z5FXS4_9BACT</name>
<dbReference type="Gene3D" id="3.30.420.10">
    <property type="entry name" value="Ribonuclease H-like superfamily/Ribonuclease H"/>
    <property type="match status" value="1"/>
</dbReference>
<dbReference type="FunFam" id="3.30.420.10:FF:000076">
    <property type="entry name" value="RBR-type E3 ubiquitin transferase"/>
    <property type="match status" value="1"/>
</dbReference>
<evidence type="ECO:0000313" key="3">
    <source>
        <dbReference type="Proteomes" id="UP000253606"/>
    </source>
</evidence>
<feature type="domain" description="RNase H type-1" evidence="1">
    <location>
        <begin position="26"/>
        <end position="165"/>
    </location>
</feature>
<dbReference type="GO" id="GO:0003676">
    <property type="term" value="F:nucleic acid binding"/>
    <property type="evidence" value="ECO:0007669"/>
    <property type="project" value="InterPro"/>
</dbReference>
<sequence>MVQNNAENEGEELFARATKAAPVLASAGWITAYCDGGSRGNPGPSGYGVYLQDESGKPLAELSEYLGKQTNNYAEYSGLLASLNFALEHGHSRLRVVSDSELMVKQIKGQYRVNSPDLRPLYDEAKQRIARLDQFQIQHVLRGKNKDADRLANLAMDRGANRVASAPAAGSTFRAAIKAVAGSGPAKDTAPAAVKPLRGLVKGGVIHLLGGELPDGIFVRVTPESK</sequence>
<protein>
    <submittedName>
        <fullName evidence="2">Phosphoglycerate mutase family</fullName>
    </submittedName>
</protein>
<dbReference type="KEGG" id="abas:ACPOL_1978"/>
<dbReference type="OrthoDB" id="7845843at2"/>
<dbReference type="EMBL" id="CP030840">
    <property type="protein sequence ID" value="AXC11314.1"/>
    <property type="molecule type" value="Genomic_DNA"/>
</dbReference>
<gene>
    <name evidence="2" type="ORF">ACPOL_1978</name>
</gene>
<dbReference type="Pfam" id="PF13456">
    <property type="entry name" value="RVT_3"/>
    <property type="match status" value="1"/>
</dbReference>
<dbReference type="InterPro" id="IPR012337">
    <property type="entry name" value="RNaseH-like_sf"/>
</dbReference>
<dbReference type="PROSITE" id="PS50879">
    <property type="entry name" value="RNASE_H_1"/>
    <property type="match status" value="1"/>
</dbReference>
<dbReference type="InterPro" id="IPR036397">
    <property type="entry name" value="RNaseH_sf"/>
</dbReference>
<dbReference type="CDD" id="cd09279">
    <property type="entry name" value="RNase_HI_like"/>
    <property type="match status" value="1"/>
</dbReference>
<dbReference type="Proteomes" id="UP000253606">
    <property type="component" value="Chromosome"/>
</dbReference>
<organism evidence="2 3">
    <name type="scientific">Acidisarcina polymorpha</name>
    <dbReference type="NCBI Taxonomy" id="2211140"/>
    <lineage>
        <taxon>Bacteria</taxon>
        <taxon>Pseudomonadati</taxon>
        <taxon>Acidobacteriota</taxon>
        <taxon>Terriglobia</taxon>
        <taxon>Terriglobales</taxon>
        <taxon>Acidobacteriaceae</taxon>
        <taxon>Acidisarcina</taxon>
    </lineage>
</organism>
<dbReference type="PANTHER" id="PTHR47723">
    <property type="entry name" value="OS05G0353850 PROTEIN"/>
    <property type="match status" value="1"/>
</dbReference>
<reference evidence="2 3" key="1">
    <citation type="journal article" date="2018" name="Front. Microbiol.">
        <title>Hydrolytic Capabilities as a Key to Environmental Success: Chitinolytic and Cellulolytic Acidobacteria From Acidic Sub-arctic Soils and Boreal Peatlands.</title>
        <authorList>
            <person name="Belova S.E."/>
            <person name="Ravin N.V."/>
            <person name="Pankratov T.A."/>
            <person name="Rakitin A.L."/>
            <person name="Ivanova A.A."/>
            <person name="Beletsky A.V."/>
            <person name="Mardanov A.V."/>
            <person name="Sinninghe Damste J.S."/>
            <person name="Dedysh S.N."/>
        </authorList>
    </citation>
    <scope>NUCLEOTIDE SEQUENCE [LARGE SCALE GENOMIC DNA]</scope>
    <source>
        <strain evidence="2 3">SBC82</strain>
    </source>
</reference>
<dbReference type="SUPFAM" id="SSF53098">
    <property type="entry name" value="Ribonuclease H-like"/>
    <property type="match status" value="1"/>
</dbReference>
<proteinExistence type="predicted"/>
<dbReference type="InterPro" id="IPR002156">
    <property type="entry name" value="RNaseH_domain"/>
</dbReference>
<dbReference type="PANTHER" id="PTHR47723:SF19">
    <property type="entry name" value="POLYNUCLEOTIDYL TRANSFERASE, RIBONUCLEASE H-LIKE SUPERFAMILY PROTEIN"/>
    <property type="match status" value="1"/>
</dbReference>
<keyword evidence="3" id="KW-1185">Reference proteome</keyword>
<dbReference type="AlphaFoldDB" id="A0A2Z5FXS4"/>